<organism evidence="1 2">
    <name type="scientific">Daphnia pulex</name>
    <name type="common">Water flea</name>
    <dbReference type="NCBI Taxonomy" id="6669"/>
    <lineage>
        <taxon>Eukaryota</taxon>
        <taxon>Metazoa</taxon>
        <taxon>Ecdysozoa</taxon>
        <taxon>Arthropoda</taxon>
        <taxon>Crustacea</taxon>
        <taxon>Branchiopoda</taxon>
        <taxon>Diplostraca</taxon>
        <taxon>Cladocera</taxon>
        <taxon>Anomopoda</taxon>
        <taxon>Daphniidae</taxon>
        <taxon>Daphnia</taxon>
    </lineage>
</organism>
<proteinExistence type="predicted"/>
<dbReference type="KEGG" id="dpx:DAPPUDRAFT_249532"/>
<dbReference type="Proteomes" id="UP000000305">
    <property type="component" value="Unassembled WGS sequence"/>
</dbReference>
<name>E9GWU8_DAPPU</name>
<evidence type="ECO:0000313" key="2">
    <source>
        <dbReference type="Proteomes" id="UP000000305"/>
    </source>
</evidence>
<gene>
    <name evidence="1" type="ORF">DAPPUDRAFT_249532</name>
</gene>
<dbReference type="EMBL" id="GL732571">
    <property type="protein sequence ID" value="EFX76059.1"/>
    <property type="molecule type" value="Genomic_DNA"/>
</dbReference>
<protein>
    <submittedName>
        <fullName evidence="1">Uncharacterized protein</fullName>
    </submittedName>
</protein>
<accession>E9GWU8</accession>
<dbReference type="AlphaFoldDB" id="E9GWU8"/>
<dbReference type="HOGENOM" id="CLU_1455852_0_0_1"/>
<keyword evidence="2" id="KW-1185">Reference proteome</keyword>
<reference evidence="1 2" key="1">
    <citation type="journal article" date="2011" name="Science">
        <title>The ecoresponsive genome of Daphnia pulex.</title>
        <authorList>
            <person name="Colbourne J.K."/>
            <person name="Pfrender M.E."/>
            <person name="Gilbert D."/>
            <person name="Thomas W.K."/>
            <person name="Tucker A."/>
            <person name="Oakley T.H."/>
            <person name="Tokishita S."/>
            <person name="Aerts A."/>
            <person name="Arnold G.J."/>
            <person name="Basu M.K."/>
            <person name="Bauer D.J."/>
            <person name="Caceres C.E."/>
            <person name="Carmel L."/>
            <person name="Casola C."/>
            <person name="Choi J.H."/>
            <person name="Detter J.C."/>
            <person name="Dong Q."/>
            <person name="Dusheyko S."/>
            <person name="Eads B.D."/>
            <person name="Frohlich T."/>
            <person name="Geiler-Samerotte K.A."/>
            <person name="Gerlach D."/>
            <person name="Hatcher P."/>
            <person name="Jogdeo S."/>
            <person name="Krijgsveld J."/>
            <person name="Kriventseva E.V."/>
            <person name="Kultz D."/>
            <person name="Laforsch C."/>
            <person name="Lindquist E."/>
            <person name="Lopez J."/>
            <person name="Manak J.R."/>
            <person name="Muller J."/>
            <person name="Pangilinan J."/>
            <person name="Patwardhan R.P."/>
            <person name="Pitluck S."/>
            <person name="Pritham E.J."/>
            <person name="Rechtsteiner A."/>
            <person name="Rho M."/>
            <person name="Rogozin I.B."/>
            <person name="Sakarya O."/>
            <person name="Salamov A."/>
            <person name="Schaack S."/>
            <person name="Shapiro H."/>
            <person name="Shiga Y."/>
            <person name="Skalitzky C."/>
            <person name="Smith Z."/>
            <person name="Souvorov A."/>
            <person name="Sung W."/>
            <person name="Tang Z."/>
            <person name="Tsuchiya D."/>
            <person name="Tu H."/>
            <person name="Vos H."/>
            <person name="Wang M."/>
            <person name="Wolf Y.I."/>
            <person name="Yamagata H."/>
            <person name="Yamada T."/>
            <person name="Ye Y."/>
            <person name="Shaw J.R."/>
            <person name="Andrews J."/>
            <person name="Crease T.J."/>
            <person name="Tang H."/>
            <person name="Lucas S.M."/>
            <person name="Robertson H.M."/>
            <person name="Bork P."/>
            <person name="Koonin E.V."/>
            <person name="Zdobnov E.M."/>
            <person name="Grigoriev I.V."/>
            <person name="Lynch M."/>
            <person name="Boore J.L."/>
        </authorList>
    </citation>
    <scope>NUCLEOTIDE SEQUENCE [LARGE SCALE GENOMIC DNA]</scope>
</reference>
<evidence type="ECO:0000313" key="1">
    <source>
        <dbReference type="EMBL" id="EFX76059.1"/>
    </source>
</evidence>
<sequence>MSFMKAVLLRFVLRFQMEMLHQEVEEKMEIMLTHIVQSTIAAAAHITTREAQSSDHFLVGKLIVDIAKSVLNTDLVRPNILEFVAIVGVLFNSITVRETSTLKEYLSSLDKLAPRLRSTNIPFPELQGHILISHLTISQSSFFFLLPSGYKNTRASNRREFRLCICYDEQAAASPPDAGRALSPQK</sequence>
<dbReference type="InParanoid" id="E9GWU8"/>